<feature type="signal peptide" evidence="1">
    <location>
        <begin position="1"/>
        <end position="21"/>
    </location>
</feature>
<sequence length="123" mass="14691">MKTKLLFVLLSMFMGITMVNAQPRRGNMSAEDIAKRQTSQTVEALNLNKATSEKLYQINLKYAEKMKEAFADRSSDREAMRDEMMSIRDQKNKELKQLFTKEQFEKYQKHQQEMMQQRRGMRR</sequence>
<keyword evidence="1" id="KW-0732">Signal</keyword>
<keyword evidence="5" id="KW-1185">Reference proteome</keyword>
<evidence type="ECO:0000313" key="2">
    <source>
        <dbReference type="EMBL" id="GET19980.1"/>
    </source>
</evidence>
<evidence type="ECO:0000313" key="3">
    <source>
        <dbReference type="EMBL" id="PSK85361.1"/>
    </source>
</evidence>
<comment type="caution">
    <text evidence="3">The sequence shown here is derived from an EMBL/GenBank/DDBJ whole genome shotgun (WGS) entry which is preliminary data.</text>
</comment>
<dbReference type="EMBL" id="PYGC01000001">
    <property type="protein sequence ID" value="PSK85361.1"/>
    <property type="molecule type" value="Genomic_DNA"/>
</dbReference>
<dbReference type="Proteomes" id="UP000240621">
    <property type="component" value="Unassembled WGS sequence"/>
</dbReference>
<protein>
    <recommendedName>
        <fullName evidence="6">Spy/CpxP family protein refolding chaperone</fullName>
    </recommendedName>
</protein>
<evidence type="ECO:0000313" key="5">
    <source>
        <dbReference type="Proteomes" id="UP000396862"/>
    </source>
</evidence>
<dbReference type="OrthoDB" id="1070285at2"/>
<dbReference type="RefSeq" id="WP_146141927.1">
    <property type="nucleotide sequence ID" value="NZ_BLAU01000001.1"/>
</dbReference>
<dbReference type="EMBL" id="BLAU01000001">
    <property type="protein sequence ID" value="GET19980.1"/>
    <property type="molecule type" value="Genomic_DNA"/>
</dbReference>
<evidence type="ECO:0008006" key="6">
    <source>
        <dbReference type="Google" id="ProtNLM"/>
    </source>
</evidence>
<name>A0A2P8CK78_9BACT</name>
<dbReference type="Proteomes" id="UP000396862">
    <property type="component" value="Unassembled WGS sequence"/>
</dbReference>
<reference evidence="3 4" key="1">
    <citation type="submission" date="2018-03" db="EMBL/GenBank/DDBJ databases">
        <title>Genomic Encyclopedia of Archaeal and Bacterial Type Strains, Phase II (KMG-II): from individual species to whole genera.</title>
        <authorList>
            <person name="Goeker M."/>
        </authorList>
    </citation>
    <scope>NUCLEOTIDE SEQUENCE [LARGE SCALE GENOMIC DNA]</scope>
    <source>
        <strain evidence="3 4">DSM 27267</strain>
    </source>
</reference>
<reference evidence="2 5" key="2">
    <citation type="submission" date="2019-10" db="EMBL/GenBank/DDBJ databases">
        <title>Prolixibacter strains distinguished by the presence of nitrate reductase genes were adept at nitrate-dependent anaerobic corrosion of metallic iron and carbon steel.</title>
        <authorList>
            <person name="Iino T."/>
            <person name="Shono N."/>
            <person name="Ito K."/>
            <person name="Nakamura R."/>
            <person name="Sueoka K."/>
            <person name="Harayama S."/>
            <person name="Ohkuma M."/>
        </authorList>
    </citation>
    <scope>NUCLEOTIDE SEQUENCE [LARGE SCALE GENOMIC DNA]</scope>
    <source>
        <strain evidence="2 5">MIC1-1</strain>
    </source>
</reference>
<feature type="chain" id="PRO_5015175461" description="Spy/CpxP family protein refolding chaperone" evidence="1">
    <location>
        <begin position="22"/>
        <end position="123"/>
    </location>
</feature>
<proteinExistence type="predicted"/>
<accession>A0A2P8CK78</accession>
<dbReference type="AlphaFoldDB" id="A0A2P8CK78"/>
<gene>
    <name evidence="3" type="ORF">CLV93_101316</name>
    <name evidence="2" type="ORF">JCM18694_02260</name>
</gene>
<evidence type="ECO:0000313" key="4">
    <source>
        <dbReference type="Proteomes" id="UP000240621"/>
    </source>
</evidence>
<organism evidence="3 4">
    <name type="scientific">Prolixibacter denitrificans</name>
    <dbReference type="NCBI Taxonomy" id="1541063"/>
    <lineage>
        <taxon>Bacteria</taxon>
        <taxon>Pseudomonadati</taxon>
        <taxon>Bacteroidota</taxon>
        <taxon>Bacteroidia</taxon>
        <taxon>Marinilabiliales</taxon>
        <taxon>Prolixibacteraceae</taxon>
        <taxon>Prolixibacter</taxon>
    </lineage>
</organism>
<evidence type="ECO:0000256" key="1">
    <source>
        <dbReference type="SAM" id="SignalP"/>
    </source>
</evidence>